<dbReference type="EMBL" id="BARS01017356">
    <property type="protein sequence ID" value="GAF96973.1"/>
    <property type="molecule type" value="Genomic_DNA"/>
</dbReference>
<sequence length="37" mass="3894">MGQDNTVPRRINNVEGTAGQLIISGGPGQVEEWAEVA</sequence>
<protein>
    <submittedName>
        <fullName evidence="1">Uncharacterized protein</fullName>
    </submittedName>
</protein>
<dbReference type="AlphaFoldDB" id="X0TTT7"/>
<comment type="caution">
    <text evidence="1">The sequence shown here is derived from an EMBL/GenBank/DDBJ whole genome shotgun (WGS) entry which is preliminary data.</text>
</comment>
<evidence type="ECO:0000313" key="1">
    <source>
        <dbReference type="EMBL" id="GAF96973.1"/>
    </source>
</evidence>
<organism evidence="1">
    <name type="scientific">marine sediment metagenome</name>
    <dbReference type="NCBI Taxonomy" id="412755"/>
    <lineage>
        <taxon>unclassified sequences</taxon>
        <taxon>metagenomes</taxon>
        <taxon>ecological metagenomes</taxon>
    </lineage>
</organism>
<proteinExistence type="predicted"/>
<feature type="non-terminal residue" evidence="1">
    <location>
        <position position="37"/>
    </location>
</feature>
<reference evidence="1" key="1">
    <citation type="journal article" date="2014" name="Front. Microbiol.">
        <title>High frequency of phylogenetically diverse reductive dehalogenase-homologous genes in deep subseafloor sedimentary metagenomes.</title>
        <authorList>
            <person name="Kawai M."/>
            <person name="Futagami T."/>
            <person name="Toyoda A."/>
            <person name="Takaki Y."/>
            <person name="Nishi S."/>
            <person name="Hori S."/>
            <person name="Arai W."/>
            <person name="Tsubouchi T."/>
            <person name="Morono Y."/>
            <person name="Uchiyama I."/>
            <person name="Ito T."/>
            <person name="Fujiyama A."/>
            <person name="Inagaki F."/>
            <person name="Takami H."/>
        </authorList>
    </citation>
    <scope>NUCLEOTIDE SEQUENCE</scope>
    <source>
        <strain evidence="1">Expedition CK06-06</strain>
    </source>
</reference>
<name>X0TTT7_9ZZZZ</name>
<accession>X0TTT7</accession>
<gene>
    <name evidence="1" type="ORF">S01H1_28401</name>
</gene>